<name>A0ACD3BAJ2_9AGAR</name>
<sequence length="63" mass="6822">MSPRQPRVQPISLVYGLHRQVGLDLDPVFSSITALRRIGVGATVPLPALLCINIYIEIGVLAL</sequence>
<dbReference type="EMBL" id="ML208264">
    <property type="protein sequence ID" value="TFK75078.1"/>
    <property type="molecule type" value="Genomic_DNA"/>
</dbReference>
<keyword evidence="2" id="KW-1185">Reference proteome</keyword>
<evidence type="ECO:0000313" key="2">
    <source>
        <dbReference type="Proteomes" id="UP000308600"/>
    </source>
</evidence>
<reference evidence="1 2" key="1">
    <citation type="journal article" date="2019" name="Nat. Ecol. Evol.">
        <title>Megaphylogeny resolves global patterns of mushroom evolution.</title>
        <authorList>
            <person name="Varga T."/>
            <person name="Krizsan K."/>
            <person name="Foldi C."/>
            <person name="Dima B."/>
            <person name="Sanchez-Garcia M."/>
            <person name="Sanchez-Ramirez S."/>
            <person name="Szollosi G.J."/>
            <person name="Szarkandi J.G."/>
            <person name="Papp V."/>
            <person name="Albert L."/>
            <person name="Andreopoulos W."/>
            <person name="Angelini C."/>
            <person name="Antonin V."/>
            <person name="Barry K.W."/>
            <person name="Bougher N.L."/>
            <person name="Buchanan P."/>
            <person name="Buyck B."/>
            <person name="Bense V."/>
            <person name="Catcheside P."/>
            <person name="Chovatia M."/>
            <person name="Cooper J."/>
            <person name="Damon W."/>
            <person name="Desjardin D."/>
            <person name="Finy P."/>
            <person name="Geml J."/>
            <person name="Haridas S."/>
            <person name="Hughes K."/>
            <person name="Justo A."/>
            <person name="Karasinski D."/>
            <person name="Kautmanova I."/>
            <person name="Kiss B."/>
            <person name="Kocsube S."/>
            <person name="Kotiranta H."/>
            <person name="LaButti K.M."/>
            <person name="Lechner B.E."/>
            <person name="Liimatainen K."/>
            <person name="Lipzen A."/>
            <person name="Lukacs Z."/>
            <person name="Mihaltcheva S."/>
            <person name="Morgado L.N."/>
            <person name="Niskanen T."/>
            <person name="Noordeloos M.E."/>
            <person name="Ohm R.A."/>
            <person name="Ortiz-Santana B."/>
            <person name="Ovrebo C."/>
            <person name="Racz N."/>
            <person name="Riley R."/>
            <person name="Savchenko A."/>
            <person name="Shiryaev A."/>
            <person name="Soop K."/>
            <person name="Spirin V."/>
            <person name="Szebenyi C."/>
            <person name="Tomsovsky M."/>
            <person name="Tulloss R.E."/>
            <person name="Uehling J."/>
            <person name="Grigoriev I.V."/>
            <person name="Vagvolgyi C."/>
            <person name="Papp T."/>
            <person name="Martin F.M."/>
            <person name="Miettinen O."/>
            <person name="Hibbett D.S."/>
            <person name="Nagy L.G."/>
        </authorList>
    </citation>
    <scope>NUCLEOTIDE SEQUENCE [LARGE SCALE GENOMIC DNA]</scope>
    <source>
        <strain evidence="1 2">NL-1719</strain>
    </source>
</reference>
<protein>
    <submittedName>
        <fullName evidence="1">Uncharacterized protein</fullName>
    </submittedName>
</protein>
<accession>A0ACD3BAJ2</accession>
<gene>
    <name evidence="1" type="ORF">BDN72DRAFT_832377</name>
</gene>
<proteinExistence type="predicted"/>
<organism evidence="1 2">
    <name type="scientific">Pluteus cervinus</name>
    <dbReference type="NCBI Taxonomy" id="181527"/>
    <lineage>
        <taxon>Eukaryota</taxon>
        <taxon>Fungi</taxon>
        <taxon>Dikarya</taxon>
        <taxon>Basidiomycota</taxon>
        <taxon>Agaricomycotina</taxon>
        <taxon>Agaricomycetes</taxon>
        <taxon>Agaricomycetidae</taxon>
        <taxon>Agaricales</taxon>
        <taxon>Pluteineae</taxon>
        <taxon>Pluteaceae</taxon>
        <taxon>Pluteus</taxon>
    </lineage>
</organism>
<dbReference type="Proteomes" id="UP000308600">
    <property type="component" value="Unassembled WGS sequence"/>
</dbReference>
<evidence type="ECO:0000313" key="1">
    <source>
        <dbReference type="EMBL" id="TFK75078.1"/>
    </source>
</evidence>